<evidence type="ECO:0000256" key="13">
    <source>
        <dbReference type="ARBA" id="ARBA00022989"/>
    </source>
</evidence>
<evidence type="ECO:0000256" key="9">
    <source>
        <dbReference type="ARBA" id="ARBA00022824"/>
    </source>
</evidence>
<keyword evidence="6" id="KW-0597">Phosphoprotein</keyword>
<name>A0A8J1XVX6_OWEFU</name>
<comment type="catalytic activity">
    <reaction evidence="31">
        <text>N,N-dimethylaniline + NADPH + O2 + H(+) = N,N-dimethylaniline N-oxide + NADP(+) + H2O</text>
        <dbReference type="Rhea" id="RHEA:24468"/>
        <dbReference type="ChEBI" id="CHEBI:15377"/>
        <dbReference type="ChEBI" id="CHEBI:15378"/>
        <dbReference type="ChEBI" id="CHEBI:15379"/>
        <dbReference type="ChEBI" id="CHEBI:16269"/>
        <dbReference type="ChEBI" id="CHEBI:17735"/>
        <dbReference type="ChEBI" id="CHEBI:57783"/>
        <dbReference type="ChEBI" id="CHEBI:58349"/>
        <dbReference type="EC" id="1.14.13.8"/>
    </reaction>
    <physiologicalReaction direction="left-to-right" evidence="31">
        <dbReference type="Rhea" id="RHEA:24469"/>
    </physiologicalReaction>
</comment>
<dbReference type="Proteomes" id="UP000749559">
    <property type="component" value="Unassembled WGS sequence"/>
</dbReference>
<comment type="function">
    <text evidence="18">Acts as a Baeyer-Villiger monooxygenase on a broad range of substrates. Catalyzes the insertion of an oxygen atom into a carbon-carbon bond adjacent to a carbonyl, which converts ketones to esters. Active on diverse carbonyl compounds, whereas soft nucleophiles are mostly non- or poorly reactive. In contrast with other forms of FMO it is non- or poorly active on 'classical' substrates such as drugs, pesticides, and dietary components containing soft nucleophilic heteroatoms. Able to oxidize drug molecules bearing a carbonyl group on an aliphatic chain, such as nabumetone and pentoxifylline. Also, in the absence of substrates, shows slow but yet significant NADPH oxidase activity. Acts as a positive modulator of cholesterol biosynthesis as well as glucose homeostasis, promoting metabolic aging via pleiotropic effects.</text>
</comment>
<evidence type="ECO:0000256" key="2">
    <source>
        <dbReference type="ARBA" id="ARBA00004389"/>
    </source>
</evidence>
<dbReference type="InterPro" id="IPR000960">
    <property type="entry name" value="Flavin_mOase"/>
</dbReference>
<comment type="catalytic activity">
    <reaction evidence="26">
        <text>hypotaurine + NADPH + O2 + H(+) = taurine + NADP(+) + H2O</text>
        <dbReference type="Rhea" id="RHEA:69819"/>
        <dbReference type="ChEBI" id="CHEBI:15377"/>
        <dbReference type="ChEBI" id="CHEBI:15378"/>
        <dbReference type="ChEBI" id="CHEBI:15379"/>
        <dbReference type="ChEBI" id="CHEBI:57783"/>
        <dbReference type="ChEBI" id="CHEBI:57853"/>
        <dbReference type="ChEBI" id="CHEBI:58349"/>
        <dbReference type="ChEBI" id="CHEBI:507393"/>
        <dbReference type="EC" id="1.14.13.8"/>
    </reaction>
    <physiologicalReaction direction="left-to-right" evidence="26">
        <dbReference type="Rhea" id="RHEA:69820"/>
    </physiologicalReaction>
</comment>
<evidence type="ECO:0000313" key="35">
    <source>
        <dbReference type="EMBL" id="CAH1786168.1"/>
    </source>
</evidence>
<evidence type="ECO:0000256" key="34">
    <source>
        <dbReference type="RuleBase" id="RU361177"/>
    </source>
</evidence>
<dbReference type="GO" id="GO:0006629">
    <property type="term" value="P:lipid metabolic process"/>
    <property type="evidence" value="ECO:0007669"/>
    <property type="project" value="UniProtKB-KW"/>
</dbReference>
<dbReference type="EC" id="1.-.-.-" evidence="34"/>
<evidence type="ECO:0000256" key="19">
    <source>
        <dbReference type="ARBA" id="ARBA00045957"/>
    </source>
</evidence>
<evidence type="ECO:0000256" key="11">
    <source>
        <dbReference type="ARBA" id="ARBA00022848"/>
    </source>
</evidence>
<comment type="catalytic activity">
    <reaction evidence="30">
        <text>heptan-4-one + NADPH + O2 + H(+) = propyl butanoate + NADP(+) + H2O</text>
        <dbReference type="Rhea" id="RHEA:54852"/>
        <dbReference type="ChEBI" id="CHEBI:15377"/>
        <dbReference type="ChEBI" id="CHEBI:15378"/>
        <dbReference type="ChEBI" id="CHEBI:15379"/>
        <dbReference type="ChEBI" id="CHEBI:57783"/>
        <dbReference type="ChEBI" id="CHEBI:58349"/>
        <dbReference type="ChEBI" id="CHEBI:89484"/>
        <dbReference type="ChEBI" id="CHEBI:89719"/>
    </reaction>
    <physiologicalReaction direction="left-to-right" evidence="30">
        <dbReference type="Rhea" id="RHEA:54853"/>
    </physiologicalReaction>
</comment>
<keyword evidence="16" id="KW-0443">Lipid metabolism</keyword>
<dbReference type="GO" id="GO:0034899">
    <property type="term" value="F:trimethylamine monooxygenase activity"/>
    <property type="evidence" value="ECO:0007669"/>
    <property type="project" value="UniProtKB-EC"/>
</dbReference>
<evidence type="ECO:0000256" key="32">
    <source>
        <dbReference type="ARBA" id="ARBA00049475"/>
    </source>
</evidence>
<dbReference type="SUPFAM" id="SSF51905">
    <property type="entry name" value="FAD/NAD(P)-binding domain"/>
    <property type="match status" value="2"/>
</dbReference>
<evidence type="ECO:0000256" key="16">
    <source>
        <dbReference type="ARBA" id="ARBA00023098"/>
    </source>
</evidence>
<comment type="subcellular location">
    <subcellularLocation>
        <location evidence="2">Endoplasmic reticulum membrane</location>
        <topology evidence="2">Single-pass membrane protein</topology>
    </subcellularLocation>
    <subcellularLocation>
        <location evidence="3">Microsome membrane</location>
    </subcellularLocation>
</comment>
<keyword evidence="9 33" id="KW-0256">Endoplasmic reticulum</keyword>
<keyword evidence="11" id="KW-0492">Microsome</keyword>
<evidence type="ECO:0000256" key="17">
    <source>
        <dbReference type="ARBA" id="ARBA00023136"/>
    </source>
</evidence>
<keyword evidence="36" id="KW-1185">Reference proteome</keyword>
<dbReference type="PANTHER" id="PTHR23023">
    <property type="entry name" value="DIMETHYLANILINE MONOOXYGENASE"/>
    <property type="match status" value="1"/>
</dbReference>
<evidence type="ECO:0000256" key="33">
    <source>
        <dbReference type="PIRNR" id="PIRNR000332"/>
    </source>
</evidence>
<dbReference type="EMBL" id="CAIIXF020000006">
    <property type="protein sequence ID" value="CAH1786168.1"/>
    <property type="molecule type" value="Genomic_DNA"/>
</dbReference>
<comment type="catalytic activity">
    <reaction evidence="29">
        <text>(2E)-geranial + NADPH + O2 + H(+) = (1E)-2,6-dimethylhepta-1,5-dien-1-yl formate + NADP(+) + H2O</text>
        <dbReference type="Rhea" id="RHEA:54860"/>
        <dbReference type="ChEBI" id="CHEBI:15377"/>
        <dbReference type="ChEBI" id="CHEBI:15378"/>
        <dbReference type="ChEBI" id="CHEBI:15379"/>
        <dbReference type="ChEBI" id="CHEBI:16980"/>
        <dbReference type="ChEBI" id="CHEBI:57783"/>
        <dbReference type="ChEBI" id="CHEBI:58349"/>
        <dbReference type="ChEBI" id="CHEBI:138375"/>
    </reaction>
    <physiologicalReaction direction="left-to-right" evidence="29">
        <dbReference type="Rhea" id="RHEA:54861"/>
    </physiologicalReaction>
</comment>
<evidence type="ECO:0000256" key="12">
    <source>
        <dbReference type="ARBA" id="ARBA00022857"/>
    </source>
</evidence>
<organism evidence="35 36">
    <name type="scientific">Owenia fusiformis</name>
    <name type="common">Polychaete worm</name>
    <dbReference type="NCBI Taxonomy" id="6347"/>
    <lineage>
        <taxon>Eukaryota</taxon>
        <taxon>Metazoa</taxon>
        <taxon>Spiralia</taxon>
        <taxon>Lophotrochozoa</taxon>
        <taxon>Annelida</taxon>
        <taxon>Polychaeta</taxon>
        <taxon>Sedentaria</taxon>
        <taxon>Canalipalpata</taxon>
        <taxon>Sabellida</taxon>
        <taxon>Oweniida</taxon>
        <taxon>Oweniidae</taxon>
        <taxon>Owenia</taxon>
    </lineage>
</organism>
<keyword evidence="15 33" id="KW-0503">Monooxygenase</keyword>
<dbReference type="GO" id="GO:0050661">
    <property type="term" value="F:NADP binding"/>
    <property type="evidence" value="ECO:0007669"/>
    <property type="project" value="InterPro"/>
</dbReference>
<evidence type="ECO:0000256" key="25">
    <source>
        <dbReference type="ARBA" id="ARBA00047977"/>
    </source>
</evidence>
<comment type="function">
    <text evidence="19">Broad spectrum monooxygenase that catalyzes the oxygenation of a wide variety of nitrogen- and sulfur-containing compounds including xenobiotics. Catalyzes the S-oxygenation of hypotaurine to produce taurine, an organic osmolyte involved in cell volume regulation as well as a variety of cytoprotective and developmental processes. In vitro, catalyzes the N-oxygenation of trimethylamine (TMA) to produce trimethylamine N-oxide (TMAO) and could therefore participate to the detoxification of this compound that is generated by the action of gut microbiota from dietary precursors such as choline, choline containing compounds, betaine or L-carnitine.</text>
</comment>
<comment type="caution">
    <text evidence="35">The sequence shown here is derived from an EMBL/GenBank/DDBJ whole genome shotgun (WGS) entry which is preliminary data.</text>
</comment>
<evidence type="ECO:0000256" key="26">
    <source>
        <dbReference type="ARBA" id="ARBA00048041"/>
    </source>
</evidence>
<comment type="similarity">
    <text evidence="4 33 34">Belongs to the FMO family.</text>
</comment>
<comment type="catalytic activity">
    <reaction evidence="27">
        <text>trimethylamine + NADPH + O2 = trimethylamine N-oxide + NADP(+) + H2O</text>
        <dbReference type="Rhea" id="RHEA:31979"/>
        <dbReference type="ChEBI" id="CHEBI:15377"/>
        <dbReference type="ChEBI" id="CHEBI:15379"/>
        <dbReference type="ChEBI" id="CHEBI:15724"/>
        <dbReference type="ChEBI" id="CHEBI:57783"/>
        <dbReference type="ChEBI" id="CHEBI:58349"/>
        <dbReference type="ChEBI" id="CHEBI:58389"/>
        <dbReference type="EC" id="1.14.13.148"/>
    </reaction>
    <physiologicalReaction direction="left-to-right" evidence="27">
        <dbReference type="Rhea" id="RHEA:31980"/>
    </physiologicalReaction>
</comment>
<evidence type="ECO:0000256" key="31">
    <source>
        <dbReference type="ARBA" id="ARBA00049443"/>
    </source>
</evidence>
<keyword evidence="12 33" id="KW-0521">NADP</keyword>
<evidence type="ECO:0000256" key="28">
    <source>
        <dbReference type="ARBA" id="ARBA00048459"/>
    </source>
</evidence>
<evidence type="ECO:0000313" key="36">
    <source>
        <dbReference type="Proteomes" id="UP000749559"/>
    </source>
</evidence>
<dbReference type="AlphaFoldDB" id="A0A8J1XVX6"/>
<dbReference type="PRINTS" id="PR00370">
    <property type="entry name" value="FMOXYGENASE"/>
</dbReference>
<keyword evidence="14 33" id="KW-0560">Oxidoreductase</keyword>
<sequence length="537" mass="61187">MVAKRKIAILGAGASGLTAIKCCLDEGLEPVCFERSDDIGGLWRYTEEVIDDQACVAKSTVINTSKEMMCYSDFPIPKEFPNYMHNTYVMKYFRLYVDKFDLAKHIRFKTTIGSVKKAENYSQTGKWVLELTNLNTNEETNETFDAVLVCTGHHAEKNIPTFPGLEKFKGRVLHSHEYKHVRGYEDKNVLIVGIGNSGGDAAVEISRVSKQVYLSTRRGAWILNRVGQNGVPLDLIFTNRFSDVLRKVVPTPILMSLAEGQVESRFNHEKYSLKPQHRIFQQHPTVNDDLPNRIICGAVQIRPDIKQFTENGVEFDDGTTINDLDVVILATGYKFGFPFLDKDVIEVIENKVNLFKFVWNPDLEHPTMAFIGFFQPLGAINPIAELQCRWAASVFKGDLKLPSKGLMWADIKRKQGEMAERYYNSKRHTIQVDFVSFMDELAEQIGCKPDIWKLFKEDPRLALKCLFGPCMPYQYRLVGRNSWPGAKVAIQTLWERVDAPLKTRPTGNKPTSGTTRFIFQCFLVLIIAYIFKIIFGF</sequence>
<dbReference type="GO" id="GO:0005789">
    <property type="term" value="C:endoplasmic reticulum membrane"/>
    <property type="evidence" value="ECO:0007669"/>
    <property type="project" value="UniProtKB-SubCell"/>
</dbReference>
<evidence type="ECO:0000256" key="1">
    <source>
        <dbReference type="ARBA" id="ARBA00001974"/>
    </source>
</evidence>
<dbReference type="InterPro" id="IPR020946">
    <property type="entry name" value="Flavin_mOase-like"/>
</dbReference>
<comment type="catalytic activity">
    <reaction evidence="21">
        <text>hexan-3-one + NADPH + O2 + H(+) = propyl propanoate + NADP(+) + H2O</text>
        <dbReference type="Rhea" id="RHEA:54848"/>
        <dbReference type="ChEBI" id="CHEBI:15377"/>
        <dbReference type="ChEBI" id="CHEBI:15378"/>
        <dbReference type="ChEBI" id="CHEBI:15379"/>
        <dbReference type="ChEBI" id="CHEBI:57783"/>
        <dbReference type="ChEBI" id="CHEBI:58349"/>
        <dbReference type="ChEBI" id="CHEBI:89828"/>
        <dbReference type="ChEBI" id="CHEBI:89891"/>
    </reaction>
    <physiologicalReaction direction="left-to-right" evidence="21">
        <dbReference type="Rhea" id="RHEA:54849"/>
    </physiologicalReaction>
</comment>
<dbReference type="GO" id="GO:0016174">
    <property type="term" value="F:NAD(P)H oxidase H2O2-forming activity"/>
    <property type="evidence" value="ECO:0007669"/>
    <property type="project" value="UniProtKB-EC"/>
</dbReference>
<evidence type="ECO:0000256" key="23">
    <source>
        <dbReference type="ARBA" id="ARBA00047855"/>
    </source>
</evidence>
<reference evidence="35" key="1">
    <citation type="submission" date="2022-03" db="EMBL/GenBank/DDBJ databases">
        <authorList>
            <person name="Martin C."/>
        </authorList>
    </citation>
    <scope>NUCLEOTIDE SEQUENCE</scope>
</reference>
<evidence type="ECO:0000256" key="21">
    <source>
        <dbReference type="ARBA" id="ARBA00047426"/>
    </source>
</evidence>
<comment type="cofactor">
    <cofactor evidence="1 33 34">
        <name>FAD</name>
        <dbReference type="ChEBI" id="CHEBI:57692"/>
    </cofactor>
</comment>
<evidence type="ECO:0000256" key="20">
    <source>
        <dbReference type="ARBA" id="ARBA00047338"/>
    </source>
</evidence>
<proteinExistence type="inferred from homology"/>
<evidence type="ECO:0000256" key="4">
    <source>
        <dbReference type="ARBA" id="ARBA00009183"/>
    </source>
</evidence>
<dbReference type="FunFam" id="3.50.50.60:FF:000159">
    <property type="entry name" value="Dimethylaniline monooxygenase [N-oxide-forming]"/>
    <property type="match status" value="1"/>
</dbReference>
<evidence type="ECO:0000256" key="30">
    <source>
        <dbReference type="ARBA" id="ARBA00048990"/>
    </source>
</evidence>
<evidence type="ECO:0000256" key="15">
    <source>
        <dbReference type="ARBA" id="ARBA00023033"/>
    </source>
</evidence>
<dbReference type="InterPro" id="IPR002257">
    <property type="entry name" value="Flavin_mOase_5"/>
</dbReference>
<comment type="catalytic activity">
    <reaction evidence="24">
        <text>NADPH + O2 + H(+) = H2O2 + NADP(+)</text>
        <dbReference type="Rhea" id="RHEA:11260"/>
        <dbReference type="ChEBI" id="CHEBI:15378"/>
        <dbReference type="ChEBI" id="CHEBI:15379"/>
        <dbReference type="ChEBI" id="CHEBI:16240"/>
        <dbReference type="ChEBI" id="CHEBI:57783"/>
        <dbReference type="ChEBI" id="CHEBI:58349"/>
        <dbReference type="EC" id="1.6.3.1"/>
    </reaction>
    <physiologicalReaction direction="left-to-right" evidence="24">
        <dbReference type="Rhea" id="RHEA:11261"/>
    </physiologicalReaction>
</comment>
<comment type="catalytic activity">
    <reaction evidence="28">
        <text>octan-3-one + NADPH + O2 + H(+) = ethyl hexanoate + NADP(+) + H2O</text>
        <dbReference type="Rhea" id="RHEA:54856"/>
        <dbReference type="ChEBI" id="CHEBI:15377"/>
        <dbReference type="ChEBI" id="CHEBI:15378"/>
        <dbReference type="ChEBI" id="CHEBI:15379"/>
        <dbReference type="ChEBI" id="CHEBI:57783"/>
        <dbReference type="ChEBI" id="CHEBI:58349"/>
        <dbReference type="ChEBI" id="CHEBI:80946"/>
        <dbReference type="ChEBI" id="CHEBI:86055"/>
    </reaction>
    <physiologicalReaction direction="left-to-right" evidence="28">
        <dbReference type="Rhea" id="RHEA:54857"/>
    </physiologicalReaction>
</comment>
<evidence type="ECO:0000256" key="29">
    <source>
        <dbReference type="ARBA" id="ARBA00048989"/>
    </source>
</evidence>
<evidence type="ECO:0000256" key="22">
    <source>
        <dbReference type="ARBA" id="ARBA00047574"/>
    </source>
</evidence>
<keyword evidence="13" id="KW-1133">Transmembrane helix</keyword>
<evidence type="ECO:0000256" key="8">
    <source>
        <dbReference type="ARBA" id="ARBA00022692"/>
    </source>
</evidence>
<dbReference type="PIRSF" id="PIRSF000332">
    <property type="entry name" value="FMO"/>
    <property type="match status" value="1"/>
</dbReference>
<dbReference type="InterPro" id="IPR050346">
    <property type="entry name" value="FMO-like"/>
</dbReference>
<dbReference type="GO" id="GO:0004499">
    <property type="term" value="F:N,N-dimethylaniline monooxygenase activity"/>
    <property type="evidence" value="ECO:0007669"/>
    <property type="project" value="UniProtKB-UniRule"/>
</dbReference>
<dbReference type="Pfam" id="PF00743">
    <property type="entry name" value="FMO-like"/>
    <property type="match status" value="1"/>
</dbReference>
<evidence type="ECO:0000256" key="5">
    <source>
        <dbReference type="ARBA" id="ARBA00022481"/>
    </source>
</evidence>
<comment type="catalytic activity">
    <reaction evidence="32">
        <text>octan-3-one + NADPH + O2 + H(+) = pentyl propanoate + NADP(+) + H2O</text>
        <dbReference type="Rhea" id="RHEA:54840"/>
        <dbReference type="ChEBI" id="CHEBI:15377"/>
        <dbReference type="ChEBI" id="CHEBI:15378"/>
        <dbReference type="ChEBI" id="CHEBI:15379"/>
        <dbReference type="ChEBI" id="CHEBI:57783"/>
        <dbReference type="ChEBI" id="CHEBI:58349"/>
        <dbReference type="ChEBI" id="CHEBI:80946"/>
        <dbReference type="ChEBI" id="CHEBI:87373"/>
    </reaction>
    <physiologicalReaction direction="left-to-right" evidence="32">
        <dbReference type="Rhea" id="RHEA:54841"/>
    </physiologicalReaction>
</comment>
<dbReference type="GO" id="GO:0050660">
    <property type="term" value="F:flavin adenine dinucleotide binding"/>
    <property type="evidence" value="ECO:0007669"/>
    <property type="project" value="InterPro"/>
</dbReference>
<comment type="catalytic activity">
    <reaction evidence="23">
        <text>sulcatone + NADPH + O2 + H(+) = 4-methylpent-3-en-1-yl acetate + NADP(+) + H2O</text>
        <dbReference type="Rhea" id="RHEA:54864"/>
        <dbReference type="ChEBI" id="CHEBI:15377"/>
        <dbReference type="ChEBI" id="CHEBI:15378"/>
        <dbReference type="ChEBI" id="CHEBI:15379"/>
        <dbReference type="ChEBI" id="CHEBI:16310"/>
        <dbReference type="ChEBI" id="CHEBI:57783"/>
        <dbReference type="ChEBI" id="CHEBI:58349"/>
        <dbReference type="ChEBI" id="CHEBI:138373"/>
    </reaction>
    <physiologicalReaction direction="left-to-right" evidence="23">
        <dbReference type="Rhea" id="RHEA:54865"/>
    </physiologicalReaction>
</comment>
<keyword evidence="5" id="KW-0488">Methylation</keyword>
<keyword evidence="7 33" id="KW-0285">Flavoprotein</keyword>
<evidence type="ECO:0000256" key="27">
    <source>
        <dbReference type="ARBA" id="ARBA00048088"/>
    </source>
</evidence>
<comment type="catalytic activity">
    <reaction evidence="20">
        <text>hypotaurine + NADH + O2 + H(+) = taurine + NAD(+) + H2O</text>
        <dbReference type="Rhea" id="RHEA:74111"/>
        <dbReference type="ChEBI" id="CHEBI:15377"/>
        <dbReference type="ChEBI" id="CHEBI:15378"/>
        <dbReference type="ChEBI" id="CHEBI:15379"/>
        <dbReference type="ChEBI" id="CHEBI:57540"/>
        <dbReference type="ChEBI" id="CHEBI:57853"/>
        <dbReference type="ChEBI" id="CHEBI:57945"/>
        <dbReference type="ChEBI" id="CHEBI:507393"/>
        <dbReference type="EC" id="1.14.13.8"/>
    </reaction>
    <physiologicalReaction direction="left-to-right" evidence="20">
        <dbReference type="Rhea" id="RHEA:74112"/>
    </physiologicalReaction>
</comment>
<keyword evidence="17 33" id="KW-0472">Membrane</keyword>
<evidence type="ECO:0000256" key="7">
    <source>
        <dbReference type="ARBA" id="ARBA00022630"/>
    </source>
</evidence>
<keyword evidence="10 33" id="KW-0274">FAD</keyword>
<evidence type="ECO:0000256" key="6">
    <source>
        <dbReference type="ARBA" id="ARBA00022553"/>
    </source>
</evidence>
<dbReference type="OrthoDB" id="66881at2759"/>
<evidence type="ECO:0000256" key="18">
    <source>
        <dbReference type="ARBA" id="ARBA00045722"/>
    </source>
</evidence>
<comment type="catalytic activity">
    <reaction evidence="22">
        <text>heptan-2-one + NADPH + O2 + H(+) = pentyl acetate + NADP(+) + H2O</text>
        <dbReference type="Rhea" id="RHEA:54836"/>
        <dbReference type="ChEBI" id="CHEBI:5672"/>
        <dbReference type="ChEBI" id="CHEBI:15377"/>
        <dbReference type="ChEBI" id="CHEBI:15378"/>
        <dbReference type="ChEBI" id="CHEBI:15379"/>
        <dbReference type="ChEBI" id="CHEBI:57783"/>
        <dbReference type="ChEBI" id="CHEBI:58349"/>
        <dbReference type="ChEBI" id="CHEBI:87362"/>
    </reaction>
    <physiologicalReaction direction="left-to-right" evidence="22">
        <dbReference type="Rhea" id="RHEA:54837"/>
    </physiologicalReaction>
</comment>
<evidence type="ECO:0000256" key="24">
    <source>
        <dbReference type="ARBA" id="ARBA00047864"/>
    </source>
</evidence>
<accession>A0A8J1XVX6</accession>
<evidence type="ECO:0000256" key="14">
    <source>
        <dbReference type="ARBA" id="ARBA00023002"/>
    </source>
</evidence>
<dbReference type="Gene3D" id="3.50.50.60">
    <property type="entry name" value="FAD/NAD(P)-binding domain"/>
    <property type="match status" value="2"/>
</dbReference>
<keyword evidence="8" id="KW-0812">Transmembrane</keyword>
<evidence type="ECO:0000256" key="3">
    <source>
        <dbReference type="ARBA" id="ARBA00004524"/>
    </source>
</evidence>
<protein>
    <recommendedName>
        <fullName evidence="34">Flavin-containing monooxygenase</fullName>
        <ecNumber evidence="34">1.-.-.-</ecNumber>
    </recommendedName>
</protein>
<comment type="catalytic activity">
    <reaction evidence="25">
        <text>hexan-3-one + NADPH + O2 + H(+) = ethyl butanoate + NADP(+) + H2O</text>
        <dbReference type="Rhea" id="RHEA:54844"/>
        <dbReference type="ChEBI" id="CHEBI:15377"/>
        <dbReference type="ChEBI" id="CHEBI:15378"/>
        <dbReference type="ChEBI" id="CHEBI:15379"/>
        <dbReference type="ChEBI" id="CHEBI:57783"/>
        <dbReference type="ChEBI" id="CHEBI:58349"/>
        <dbReference type="ChEBI" id="CHEBI:88764"/>
        <dbReference type="ChEBI" id="CHEBI:89891"/>
    </reaction>
    <physiologicalReaction direction="left-to-right" evidence="25">
        <dbReference type="Rhea" id="RHEA:54845"/>
    </physiologicalReaction>
</comment>
<evidence type="ECO:0000256" key="10">
    <source>
        <dbReference type="ARBA" id="ARBA00022827"/>
    </source>
</evidence>
<dbReference type="InterPro" id="IPR036188">
    <property type="entry name" value="FAD/NAD-bd_sf"/>
</dbReference>
<gene>
    <name evidence="35" type="ORF">OFUS_LOCUS12117</name>
</gene>
<dbReference type="PRINTS" id="PR01125">
    <property type="entry name" value="FMOXYGENASE5"/>
</dbReference>